<evidence type="ECO:0000313" key="1">
    <source>
        <dbReference type="EMBL" id="CAG8714816.1"/>
    </source>
</evidence>
<evidence type="ECO:0000313" key="2">
    <source>
        <dbReference type="Proteomes" id="UP000789508"/>
    </source>
</evidence>
<dbReference type="EMBL" id="CAJVPS010023920">
    <property type="protein sequence ID" value="CAG8714816.1"/>
    <property type="molecule type" value="Genomic_DNA"/>
</dbReference>
<dbReference type="Proteomes" id="UP000789508">
    <property type="component" value="Unassembled WGS sequence"/>
</dbReference>
<sequence length="52" mass="6304">DHEKRLYATYELVVSKFVEWNFSRDDEVFNEMEIESDDINNNSNRKYDGGKR</sequence>
<reference evidence="1" key="1">
    <citation type="submission" date="2021-06" db="EMBL/GenBank/DDBJ databases">
        <authorList>
            <person name="Kallberg Y."/>
            <person name="Tangrot J."/>
            <person name="Rosling A."/>
        </authorList>
    </citation>
    <scope>NUCLEOTIDE SEQUENCE</scope>
    <source>
        <strain evidence="1">FL130A</strain>
    </source>
</reference>
<protein>
    <submittedName>
        <fullName evidence="1">4155_t:CDS:1</fullName>
    </submittedName>
</protein>
<feature type="non-terminal residue" evidence="1">
    <location>
        <position position="1"/>
    </location>
</feature>
<keyword evidence="2" id="KW-1185">Reference proteome</keyword>
<dbReference type="AlphaFoldDB" id="A0A9N9N8W2"/>
<name>A0A9N9N8W2_9GLOM</name>
<comment type="caution">
    <text evidence="1">The sequence shown here is derived from an EMBL/GenBank/DDBJ whole genome shotgun (WGS) entry which is preliminary data.</text>
</comment>
<accession>A0A9N9N8W2</accession>
<proteinExistence type="predicted"/>
<gene>
    <name evidence="1" type="ORF">ALEPTO_LOCUS12029</name>
</gene>
<feature type="non-terminal residue" evidence="1">
    <location>
        <position position="52"/>
    </location>
</feature>
<organism evidence="1 2">
    <name type="scientific">Ambispora leptoticha</name>
    <dbReference type="NCBI Taxonomy" id="144679"/>
    <lineage>
        <taxon>Eukaryota</taxon>
        <taxon>Fungi</taxon>
        <taxon>Fungi incertae sedis</taxon>
        <taxon>Mucoromycota</taxon>
        <taxon>Glomeromycotina</taxon>
        <taxon>Glomeromycetes</taxon>
        <taxon>Archaeosporales</taxon>
        <taxon>Ambisporaceae</taxon>
        <taxon>Ambispora</taxon>
    </lineage>
</organism>